<keyword evidence="9" id="KW-0233">DNA recombination</keyword>
<evidence type="ECO:0000256" key="5">
    <source>
        <dbReference type="ARBA" id="ARBA00022741"/>
    </source>
</evidence>
<keyword evidence="8 12" id="KW-0175">Coiled coil</keyword>
<evidence type="ECO:0000256" key="2">
    <source>
        <dbReference type="ARBA" id="ARBA00004286"/>
    </source>
</evidence>
<keyword evidence="5" id="KW-0547">Nucleotide-binding</keyword>
<evidence type="ECO:0000256" key="10">
    <source>
        <dbReference type="ARBA" id="ARBA00023204"/>
    </source>
</evidence>
<evidence type="ECO:0000256" key="1">
    <source>
        <dbReference type="ARBA" id="ARBA00004123"/>
    </source>
</evidence>
<dbReference type="GO" id="GO:0005524">
    <property type="term" value="F:ATP binding"/>
    <property type="evidence" value="ECO:0007669"/>
    <property type="project" value="UniProtKB-KW"/>
</dbReference>
<feature type="compositionally biased region" description="Acidic residues" evidence="13">
    <location>
        <begin position="22"/>
        <end position="40"/>
    </location>
</feature>
<evidence type="ECO:0000256" key="7">
    <source>
        <dbReference type="ARBA" id="ARBA00022840"/>
    </source>
</evidence>
<evidence type="ECO:0000256" key="4">
    <source>
        <dbReference type="ARBA" id="ARBA00022454"/>
    </source>
</evidence>
<keyword evidence="11" id="KW-0539">Nucleus</keyword>
<sequence length="810" mass="92064">MDIDEIDDGRKKGRRKNHRDDDDYEDKEDDDGDDYNDDDNISSPPPNKKKKKSSSADNTADQHSPMNDRHINPTGKPAEAGIIQEVYVENFMCHRKLSVKLCRNVNFIHGQNGSGKSAILAAIQVCLGAGARRTHRARNLKDLVRKEAGADCSGAKLRVTLLNKGSDGFMPEVYGDTITVERCISMRSGGFNGYKLLDQNGKEQSRRKADLDAMLDQLNIQVENPVAVLDQEEAKKFLTGKAEDKYAFFTKATELERLDRCYANINDNIMEQNDVKQRAREGIQGAIDNTRQLQREWEQFQEIDRLEVDLQRCRADGSWAVYQEMQEKLDVDMREATKFSRSLEKRRAELINYEGKLNVTDDEEIAFKNQLEELTEEARVAAEAKRKLEQDLKIAENPIKAKERDMKILRTEIKNSQKKLTSARRRLDQARNDILESQGNAAEEERTRTRKIAETETDLARAKERVAPLKEQVYKLLREYEDLEGPKNTAEEAHNGTERQLNAVKNKIRSLQSEAGGGNKSLAMFGPKCGPLYELVQRNLRRFKGPVAGPVGMYLKIVNGKEKYAKIAEFAIGNGNLDRFIVTNQDDLNFMERLRREVGCGHRDCSLYKISPRSTQEKYNTPAPPNGVETVTSVVSVDNAMVFNFLVDSCKIDESALADSKEDSEDKLLNKEGNGKRSIRGKVKKVFCLPSGDFWQVNKGLLNITSNDRPLKQTIGVDRSAAIDSAKHELKAIQKELDRNEREVKAIKDQSKRAKVEWNQRNREFASLTGNVTKMEQLLEELKDQAETSEEVPQSTRRSLKMTLPLLKKR</sequence>
<evidence type="ECO:0000256" key="8">
    <source>
        <dbReference type="ARBA" id="ARBA00023054"/>
    </source>
</evidence>
<dbReference type="GO" id="GO:0035861">
    <property type="term" value="C:site of double-strand break"/>
    <property type="evidence" value="ECO:0007669"/>
    <property type="project" value="TreeGrafter"/>
</dbReference>
<evidence type="ECO:0000256" key="3">
    <source>
        <dbReference type="ARBA" id="ARBA00006793"/>
    </source>
</evidence>
<keyword evidence="7" id="KW-0067">ATP-binding</keyword>
<dbReference type="GO" id="GO:0000724">
    <property type="term" value="P:double-strand break repair via homologous recombination"/>
    <property type="evidence" value="ECO:0007669"/>
    <property type="project" value="TreeGrafter"/>
</dbReference>
<dbReference type="GO" id="GO:0003684">
    <property type="term" value="F:damaged DNA binding"/>
    <property type="evidence" value="ECO:0007669"/>
    <property type="project" value="TreeGrafter"/>
</dbReference>
<keyword evidence="4" id="KW-0158">Chromosome</keyword>
<comment type="subcellular location">
    <subcellularLocation>
        <location evidence="2">Chromosome</location>
    </subcellularLocation>
    <subcellularLocation>
        <location evidence="1">Nucleus</location>
    </subcellularLocation>
</comment>
<dbReference type="Gene3D" id="3.40.50.300">
    <property type="entry name" value="P-loop containing nucleotide triphosphate hydrolases"/>
    <property type="match status" value="1"/>
</dbReference>
<keyword evidence="10" id="KW-0234">DNA repair</keyword>
<dbReference type="SUPFAM" id="SSF57997">
    <property type="entry name" value="Tropomyosin"/>
    <property type="match status" value="1"/>
</dbReference>
<dbReference type="InterPro" id="IPR003395">
    <property type="entry name" value="RecF/RecN/SMC_N"/>
</dbReference>
<evidence type="ECO:0000256" key="13">
    <source>
        <dbReference type="SAM" id="MobiDB-lite"/>
    </source>
</evidence>
<evidence type="ECO:0000313" key="16">
    <source>
        <dbReference type="Proteomes" id="UP001224775"/>
    </source>
</evidence>
<reference evidence="15" key="1">
    <citation type="submission" date="2023-06" db="EMBL/GenBank/DDBJ databases">
        <title>Survivors Of The Sea: Transcriptome response of Skeletonema marinoi to long-term dormancy.</title>
        <authorList>
            <person name="Pinder M.I.M."/>
            <person name="Kourtchenko O."/>
            <person name="Robertson E.K."/>
            <person name="Larsson T."/>
            <person name="Maumus F."/>
            <person name="Osuna-Cruz C.M."/>
            <person name="Vancaester E."/>
            <person name="Stenow R."/>
            <person name="Vandepoele K."/>
            <person name="Ploug H."/>
            <person name="Bruchert V."/>
            <person name="Godhe A."/>
            <person name="Topel M."/>
        </authorList>
    </citation>
    <scope>NUCLEOTIDE SEQUENCE</scope>
    <source>
        <strain evidence="15">R05AC</strain>
    </source>
</reference>
<evidence type="ECO:0000313" key="15">
    <source>
        <dbReference type="EMBL" id="KAK1745143.1"/>
    </source>
</evidence>
<name>A0AAD8YFU7_9STRA</name>
<feature type="compositionally biased region" description="Polar residues" evidence="13">
    <location>
        <begin position="56"/>
        <end position="65"/>
    </location>
</feature>
<evidence type="ECO:0000259" key="14">
    <source>
        <dbReference type="Pfam" id="PF02463"/>
    </source>
</evidence>
<evidence type="ECO:0000256" key="9">
    <source>
        <dbReference type="ARBA" id="ARBA00023172"/>
    </source>
</evidence>
<proteinExistence type="inferred from homology"/>
<dbReference type="GO" id="GO:0005634">
    <property type="term" value="C:nucleus"/>
    <property type="evidence" value="ECO:0007669"/>
    <property type="project" value="UniProtKB-SubCell"/>
</dbReference>
<dbReference type="GO" id="GO:0030915">
    <property type="term" value="C:Smc5-Smc6 complex"/>
    <property type="evidence" value="ECO:0007669"/>
    <property type="project" value="TreeGrafter"/>
</dbReference>
<gene>
    <name evidence="15" type="ORF">QTG54_004434</name>
</gene>
<dbReference type="PANTHER" id="PTHR19306:SF6">
    <property type="entry name" value="STRUCTURAL MAINTENANCE OF CHROMOSOMES PROTEIN 6"/>
    <property type="match status" value="1"/>
</dbReference>
<feature type="coiled-coil region" evidence="12">
    <location>
        <begin position="357"/>
        <end position="514"/>
    </location>
</feature>
<organism evidence="15 16">
    <name type="scientific">Skeletonema marinoi</name>
    <dbReference type="NCBI Taxonomy" id="267567"/>
    <lineage>
        <taxon>Eukaryota</taxon>
        <taxon>Sar</taxon>
        <taxon>Stramenopiles</taxon>
        <taxon>Ochrophyta</taxon>
        <taxon>Bacillariophyta</taxon>
        <taxon>Coscinodiscophyceae</taxon>
        <taxon>Thalassiosirophycidae</taxon>
        <taxon>Thalassiosirales</taxon>
        <taxon>Skeletonemataceae</taxon>
        <taxon>Skeletonema</taxon>
        <taxon>Skeletonema marinoi-dohrnii complex</taxon>
    </lineage>
</organism>
<dbReference type="EMBL" id="JATAAI010000006">
    <property type="protein sequence ID" value="KAK1745143.1"/>
    <property type="molecule type" value="Genomic_DNA"/>
</dbReference>
<dbReference type="Pfam" id="PF02463">
    <property type="entry name" value="SMC_N"/>
    <property type="match status" value="1"/>
</dbReference>
<dbReference type="AlphaFoldDB" id="A0AAD8YFU7"/>
<feature type="domain" description="RecF/RecN/SMC N-terminal" evidence="14">
    <location>
        <begin position="83"/>
        <end position="524"/>
    </location>
</feature>
<comment type="caution">
    <text evidence="15">The sequence shown here is derived from an EMBL/GenBank/DDBJ whole genome shotgun (WGS) entry which is preliminary data.</text>
</comment>
<feature type="region of interest" description="Disordered" evidence="13">
    <location>
        <begin position="784"/>
        <end position="810"/>
    </location>
</feature>
<dbReference type="InterPro" id="IPR027417">
    <property type="entry name" value="P-loop_NTPase"/>
</dbReference>
<keyword evidence="16" id="KW-1185">Reference proteome</keyword>
<protein>
    <submittedName>
        <fullName evidence="15">Structural maintenance of chromosomes protein 6</fullName>
    </submittedName>
</protein>
<evidence type="ECO:0000256" key="6">
    <source>
        <dbReference type="ARBA" id="ARBA00022763"/>
    </source>
</evidence>
<dbReference type="Proteomes" id="UP001224775">
    <property type="component" value="Unassembled WGS sequence"/>
</dbReference>
<evidence type="ECO:0000256" key="12">
    <source>
        <dbReference type="SAM" id="Coils"/>
    </source>
</evidence>
<comment type="similarity">
    <text evidence="3">Belongs to the SMC family. SMC6 subfamily.</text>
</comment>
<dbReference type="GO" id="GO:0003697">
    <property type="term" value="F:single-stranded DNA binding"/>
    <property type="evidence" value="ECO:0007669"/>
    <property type="project" value="TreeGrafter"/>
</dbReference>
<evidence type="ECO:0000256" key="11">
    <source>
        <dbReference type="ARBA" id="ARBA00023242"/>
    </source>
</evidence>
<dbReference type="SUPFAM" id="SSF52540">
    <property type="entry name" value="P-loop containing nucleoside triphosphate hydrolases"/>
    <property type="match status" value="1"/>
</dbReference>
<keyword evidence="6" id="KW-0227">DNA damage</keyword>
<feature type="region of interest" description="Disordered" evidence="13">
    <location>
        <begin position="1"/>
        <end position="76"/>
    </location>
</feature>
<dbReference type="PANTHER" id="PTHR19306">
    <property type="entry name" value="STRUCTURAL MAINTENANCE OF CHROMOSOMES 5,6 SMC5, SMC6"/>
    <property type="match status" value="1"/>
</dbReference>
<accession>A0AAD8YFU7</accession>